<dbReference type="InterPro" id="IPR002223">
    <property type="entry name" value="Kunitz_BPTI"/>
</dbReference>
<feature type="domain" description="BPTI/Kunitz inhibitor" evidence="2">
    <location>
        <begin position="38"/>
        <end position="79"/>
    </location>
</feature>
<dbReference type="AlphaFoldDB" id="A0A016W716"/>
<proteinExistence type="predicted"/>
<evidence type="ECO:0000313" key="3">
    <source>
        <dbReference type="EMBL" id="EYC35396.1"/>
    </source>
</evidence>
<feature type="signal peptide" evidence="1">
    <location>
        <begin position="1"/>
        <end position="17"/>
    </location>
</feature>
<sequence length="88" mass="10191">MRLTVVILCSLICFCTSTPSKRNRSMCKGIPAITLPLCYPEDTRYMYNEKNGNCEPFKCCECKGRNIFETEDLCRMTCMRSSHMWSKA</sequence>
<gene>
    <name evidence="3" type="primary">Acey_s1064.g3524</name>
    <name evidence="3" type="ORF">Y032_1064g3524</name>
</gene>
<keyword evidence="4" id="KW-1185">Reference proteome</keyword>
<evidence type="ECO:0000259" key="2">
    <source>
        <dbReference type="Pfam" id="PF00014"/>
    </source>
</evidence>
<comment type="caution">
    <text evidence="3">The sequence shown here is derived from an EMBL/GenBank/DDBJ whole genome shotgun (WGS) entry which is preliminary data.</text>
</comment>
<feature type="chain" id="PRO_5001490978" description="BPTI/Kunitz inhibitor domain-containing protein" evidence="1">
    <location>
        <begin position="18"/>
        <end position="88"/>
    </location>
</feature>
<organism evidence="3 4">
    <name type="scientific">Ancylostoma ceylanicum</name>
    <dbReference type="NCBI Taxonomy" id="53326"/>
    <lineage>
        <taxon>Eukaryota</taxon>
        <taxon>Metazoa</taxon>
        <taxon>Ecdysozoa</taxon>
        <taxon>Nematoda</taxon>
        <taxon>Chromadorea</taxon>
        <taxon>Rhabditida</taxon>
        <taxon>Rhabditina</taxon>
        <taxon>Rhabditomorpha</taxon>
        <taxon>Strongyloidea</taxon>
        <taxon>Ancylostomatidae</taxon>
        <taxon>Ancylostomatinae</taxon>
        <taxon>Ancylostoma</taxon>
    </lineage>
</organism>
<evidence type="ECO:0000256" key="1">
    <source>
        <dbReference type="SAM" id="SignalP"/>
    </source>
</evidence>
<dbReference type="GO" id="GO:0004867">
    <property type="term" value="F:serine-type endopeptidase inhibitor activity"/>
    <property type="evidence" value="ECO:0007669"/>
    <property type="project" value="InterPro"/>
</dbReference>
<dbReference type="Proteomes" id="UP000024635">
    <property type="component" value="Unassembled WGS sequence"/>
</dbReference>
<dbReference type="InterPro" id="IPR036880">
    <property type="entry name" value="Kunitz_BPTI_sf"/>
</dbReference>
<keyword evidence="1" id="KW-0732">Signal</keyword>
<evidence type="ECO:0000313" key="4">
    <source>
        <dbReference type="Proteomes" id="UP000024635"/>
    </source>
</evidence>
<reference evidence="4" key="1">
    <citation type="journal article" date="2015" name="Nat. Genet.">
        <title>The genome and transcriptome of the zoonotic hookworm Ancylostoma ceylanicum identify infection-specific gene families.</title>
        <authorList>
            <person name="Schwarz E.M."/>
            <person name="Hu Y."/>
            <person name="Antoshechkin I."/>
            <person name="Miller M.M."/>
            <person name="Sternberg P.W."/>
            <person name="Aroian R.V."/>
        </authorList>
    </citation>
    <scope>NUCLEOTIDE SEQUENCE</scope>
    <source>
        <strain evidence="4">HY135</strain>
    </source>
</reference>
<dbReference type="Gene3D" id="4.10.410.10">
    <property type="entry name" value="Pancreatic trypsin inhibitor Kunitz domain"/>
    <property type="match status" value="1"/>
</dbReference>
<dbReference type="OrthoDB" id="4473401at2759"/>
<dbReference type="EMBL" id="JARK01000664">
    <property type="protein sequence ID" value="EYC35396.1"/>
    <property type="molecule type" value="Genomic_DNA"/>
</dbReference>
<accession>A0A016W716</accession>
<name>A0A016W716_9BILA</name>
<protein>
    <recommendedName>
        <fullName evidence="2">BPTI/Kunitz inhibitor domain-containing protein</fullName>
    </recommendedName>
</protein>
<dbReference type="Pfam" id="PF00014">
    <property type="entry name" value="Kunitz_BPTI"/>
    <property type="match status" value="1"/>
</dbReference>
<dbReference type="SUPFAM" id="SSF57362">
    <property type="entry name" value="BPTI-like"/>
    <property type="match status" value="1"/>
</dbReference>